<dbReference type="RefSeq" id="WP_271714084.1">
    <property type="nucleotide sequence ID" value="NZ_AP024169.1"/>
</dbReference>
<protein>
    <recommendedName>
        <fullName evidence="2">Cell envelope-related transcriptional attenuator domain-containing protein</fullName>
    </recommendedName>
</protein>
<dbReference type="NCBIfam" id="TIGR00350">
    <property type="entry name" value="lytR_cpsA_psr"/>
    <property type="match status" value="1"/>
</dbReference>
<keyword evidence="4" id="KW-1185">Reference proteome</keyword>
<evidence type="ECO:0000313" key="3">
    <source>
        <dbReference type="EMBL" id="BCN28775.1"/>
    </source>
</evidence>
<evidence type="ECO:0000256" key="1">
    <source>
        <dbReference type="ARBA" id="ARBA00006068"/>
    </source>
</evidence>
<dbReference type="InterPro" id="IPR050922">
    <property type="entry name" value="LytR/CpsA/Psr_CW_biosynth"/>
</dbReference>
<dbReference type="Proteomes" id="UP000595897">
    <property type="component" value="Chromosome"/>
</dbReference>
<dbReference type="InterPro" id="IPR004474">
    <property type="entry name" value="LytR_CpsA_psr"/>
</dbReference>
<accession>A0A7R7EHG3</accession>
<dbReference type="Gene3D" id="3.40.630.190">
    <property type="entry name" value="LCP protein"/>
    <property type="match status" value="1"/>
</dbReference>
<reference evidence="3 4" key="1">
    <citation type="submission" date="2020-11" db="EMBL/GenBank/DDBJ databases">
        <title>Draft genome sequencing of a Lachnospiraceae strain isolated from anoxic soil subjected to BSD treatment.</title>
        <authorList>
            <person name="Uek A."/>
            <person name="Tonouchi A."/>
        </authorList>
    </citation>
    <scope>NUCLEOTIDE SEQUENCE [LARGE SCALE GENOMIC DNA]</scope>
    <source>
        <strain evidence="3 4">TB5</strain>
    </source>
</reference>
<feature type="domain" description="Cell envelope-related transcriptional attenuator" evidence="2">
    <location>
        <begin position="96"/>
        <end position="253"/>
    </location>
</feature>
<proteinExistence type="inferred from homology"/>
<name>A0A7R7EHG3_9FIRM</name>
<comment type="similarity">
    <text evidence="1">Belongs to the LytR/CpsA/Psr (LCP) family.</text>
</comment>
<evidence type="ECO:0000259" key="2">
    <source>
        <dbReference type="Pfam" id="PF03816"/>
    </source>
</evidence>
<dbReference type="AlphaFoldDB" id="A0A7R7EHG3"/>
<dbReference type="PANTHER" id="PTHR33392">
    <property type="entry name" value="POLYISOPRENYL-TEICHOIC ACID--PEPTIDOGLYCAN TEICHOIC ACID TRANSFERASE TAGU"/>
    <property type="match status" value="1"/>
</dbReference>
<dbReference type="EMBL" id="AP024169">
    <property type="protein sequence ID" value="BCN28775.1"/>
    <property type="molecule type" value="Genomic_DNA"/>
</dbReference>
<evidence type="ECO:0000313" key="4">
    <source>
        <dbReference type="Proteomes" id="UP000595897"/>
    </source>
</evidence>
<dbReference type="PANTHER" id="PTHR33392:SF6">
    <property type="entry name" value="POLYISOPRENYL-TEICHOIC ACID--PEPTIDOGLYCAN TEICHOIC ACID TRANSFERASE TAGU"/>
    <property type="match status" value="1"/>
</dbReference>
<gene>
    <name evidence="3" type="ORF">bsdtb5_00700</name>
</gene>
<sequence length="352" mass="40565">MNGKKAKRRKRRLRKIGMVLLIIGVICGGIVGTKAGRKIIYKLAAHHIHNVLNNEATQKKQGKMDNANTGEDIFDDKEPILNYLIFGIEEIAGDRNTDSMLIASVNWKEGNIKITSLMRDTYVEIPGYRSNKLNAAYADGGTQKLIDTVEQNYKIHINGYAYVNFENFEKVIDLVGGVPIDLTKEEAYYLDTKNYISEHKNRTVSEGRNLLNGNQALGYCRIRHVNTITNTHDDYGRTERQRRVLSAIFDKCKDKNPIDLISIMDKSLEYVNTDVSEKEIEYILEALVEKHQDKMESYRIPVDGLFQDPRRYEGITYPLILDWNQNILKLYQFIYGDTLEEAQKRLSTWSEK</sequence>
<organism evidence="3 4">
    <name type="scientific">Anaeromicropila herbilytica</name>
    <dbReference type="NCBI Taxonomy" id="2785025"/>
    <lineage>
        <taxon>Bacteria</taxon>
        <taxon>Bacillati</taxon>
        <taxon>Bacillota</taxon>
        <taxon>Clostridia</taxon>
        <taxon>Lachnospirales</taxon>
        <taxon>Lachnospiraceae</taxon>
        <taxon>Anaeromicropila</taxon>
    </lineage>
</organism>
<dbReference type="Pfam" id="PF03816">
    <property type="entry name" value="LytR_cpsA_psr"/>
    <property type="match status" value="1"/>
</dbReference>
<dbReference type="KEGG" id="ahb:bsdtb5_00700"/>